<gene>
    <name evidence="12" type="primary">recN</name>
    <name evidence="12" type="ORF">SIID45300_01460</name>
</gene>
<dbReference type="NCBIfam" id="NF008121">
    <property type="entry name" value="PRK10869.1"/>
    <property type="match status" value="1"/>
</dbReference>
<organism evidence="12 13">
    <name type="scientific">Candidatus Magnetaquiglobus chichijimensis</name>
    <dbReference type="NCBI Taxonomy" id="3141448"/>
    <lineage>
        <taxon>Bacteria</taxon>
        <taxon>Pseudomonadati</taxon>
        <taxon>Pseudomonadota</taxon>
        <taxon>Magnetococcia</taxon>
        <taxon>Magnetococcales</taxon>
        <taxon>Candidatus Magnetaquicoccaceae</taxon>
        <taxon>Candidatus Magnetaquiglobus</taxon>
    </lineage>
</organism>
<sequence length="562" mass="61245">MLRQLIIENIALIERLEIEFDSGLTILTGETGAGKSIVIDALALTLGARADNALIRADAERAMVTAHFVLPQAHPARDWLKEQALVGDEDGGELFLRRTLSANGRGKAFINEIPVPVAVLAQLGDGLVDIHGQHDHQSLLHAATHLTILDGFARHDTELARVVELAHAWRARRDTLEEVRRRARDAEQRRAYLVHQLDELESAAPGEGEWTRLEQRRSRLAHVVKLGEATSAALELLTGDAQGEGEGAARLISYAAGEIEGGARLDPALEALSEPLRSLQYELEDLADRIRHYADALESDPSELIEIEERLSLLRNLARKHRRTPDGLPELVETLRAELDGLDRLDHDEQRLVTALEETRCAYDQAARVLSASRAKAAQKLTKETEGHLRPLGMQARFAVELRPAGGEPRATGAEDAEFQISANPGEPLKPLRQVASGGEIARIMLALKTTLAEAVTIPTLIFDEVDVGVGGRTAAAIGAKLAEVATRRQTLAVTHSPQVAAWGARHFKVIKSTRQGRARVEVRPLDDAARVEEVARMLAGEEITPAARENALTLLRGAGHG</sequence>
<dbReference type="InterPro" id="IPR027417">
    <property type="entry name" value="P-loop_NTPase"/>
</dbReference>
<dbReference type="Gene3D" id="3.40.50.300">
    <property type="entry name" value="P-loop containing nucleotide triphosphate hydrolases"/>
    <property type="match status" value="2"/>
</dbReference>
<dbReference type="Pfam" id="PF02463">
    <property type="entry name" value="SMC_N"/>
    <property type="match status" value="1"/>
</dbReference>
<dbReference type="PANTHER" id="PTHR11059">
    <property type="entry name" value="DNA REPAIR PROTEIN RECN"/>
    <property type="match status" value="1"/>
</dbReference>
<dbReference type="InterPro" id="IPR004604">
    <property type="entry name" value="DNA_recomb/repair_RecN"/>
</dbReference>
<keyword evidence="10" id="KW-0175">Coiled coil</keyword>
<proteinExistence type="inferred from homology"/>
<accession>A0ABQ0C8D8</accession>
<keyword evidence="7 9" id="KW-0234">DNA repair</keyword>
<comment type="similarity">
    <text evidence="2 9">Belongs to the RecN family.</text>
</comment>
<feature type="coiled-coil region" evidence="10">
    <location>
        <begin position="276"/>
        <end position="324"/>
    </location>
</feature>
<name>A0ABQ0C8D8_9PROT</name>
<evidence type="ECO:0000256" key="4">
    <source>
        <dbReference type="ARBA" id="ARBA00022741"/>
    </source>
</evidence>
<dbReference type="EMBL" id="BAAFGK010000004">
    <property type="protein sequence ID" value="GAB0057137.1"/>
    <property type="molecule type" value="Genomic_DNA"/>
</dbReference>
<dbReference type="NCBIfam" id="TIGR00634">
    <property type="entry name" value="recN"/>
    <property type="match status" value="1"/>
</dbReference>
<keyword evidence="6" id="KW-0067">ATP-binding</keyword>
<evidence type="ECO:0000256" key="2">
    <source>
        <dbReference type="ARBA" id="ARBA00009441"/>
    </source>
</evidence>
<dbReference type="SUPFAM" id="SSF52540">
    <property type="entry name" value="P-loop containing nucleoside triphosphate hydrolases"/>
    <property type="match status" value="1"/>
</dbReference>
<dbReference type="PIRSF" id="PIRSF003128">
    <property type="entry name" value="RecN"/>
    <property type="match status" value="1"/>
</dbReference>
<evidence type="ECO:0000256" key="1">
    <source>
        <dbReference type="ARBA" id="ARBA00003618"/>
    </source>
</evidence>
<evidence type="ECO:0000256" key="5">
    <source>
        <dbReference type="ARBA" id="ARBA00022763"/>
    </source>
</evidence>
<dbReference type="PANTHER" id="PTHR11059:SF0">
    <property type="entry name" value="DNA REPAIR PROTEIN RECN"/>
    <property type="match status" value="1"/>
</dbReference>
<dbReference type="Proteomes" id="UP001628193">
    <property type="component" value="Unassembled WGS sequence"/>
</dbReference>
<comment type="function">
    <text evidence="1 9">May be involved in recombinational repair of damaged DNA.</text>
</comment>
<evidence type="ECO:0000256" key="10">
    <source>
        <dbReference type="SAM" id="Coils"/>
    </source>
</evidence>
<evidence type="ECO:0000256" key="9">
    <source>
        <dbReference type="PIRNR" id="PIRNR003128"/>
    </source>
</evidence>
<reference evidence="12 13" key="1">
    <citation type="submission" date="2024-05" db="EMBL/GenBank/DDBJ databases">
        <authorList>
            <consortium name="Candidatus Magnetaquicoccaceae bacterium FCR-1 genome sequencing consortium"/>
            <person name="Shimoshige H."/>
            <person name="Shimamura S."/>
            <person name="Taoka A."/>
            <person name="Kobayashi H."/>
            <person name="Maekawa T."/>
        </authorList>
    </citation>
    <scope>NUCLEOTIDE SEQUENCE [LARGE SCALE GENOMIC DNA]</scope>
    <source>
        <strain evidence="12 13">FCR-1</strain>
    </source>
</reference>
<dbReference type="InterPro" id="IPR003395">
    <property type="entry name" value="RecF/RecN/SMC_N"/>
</dbReference>
<evidence type="ECO:0000256" key="6">
    <source>
        <dbReference type="ARBA" id="ARBA00022840"/>
    </source>
</evidence>
<reference evidence="12 13" key="2">
    <citation type="submission" date="2024-09" db="EMBL/GenBank/DDBJ databases">
        <title>Draft genome sequence of Candidatus Magnetaquicoccaceae bacterium FCR-1.</title>
        <authorList>
            <person name="Shimoshige H."/>
            <person name="Shimamura S."/>
            <person name="Taoka A."/>
            <person name="Kobayashi H."/>
            <person name="Maekawa T."/>
        </authorList>
    </citation>
    <scope>NUCLEOTIDE SEQUENCE [LARGE SCALE GENOMIC DNA]</scope>
    <source>
        <strain evidence="12 13">FCR-1</strain>
    </source>
</reference>
<keyword evidence="4" id="KW-0547">Nucleotide-binding</keyword>
<evidence type="ECO:0000313" key="12">
    <source>
        <dbReference type="EMBL" id="GAB0057137.1"/>
    </source>
</evidence>
<evidence type="ECO:0000256" key="3">
    <source>
        <dbReference type="ARBA" id="ARBA00021315"/>
    </source>
</evidence>
<evidence type="ECO:0000256" key="7">
    <source>
        <dbReference type="ARBA" id="ARBA00023204"/>
    </source>
</evidence>
<keyword evidence="5 9" id="KW-0227">DNA damage</keyword>
<feature type="domain" description="RecF/RecN/SMC N-terminal" evidence="11">
    <location>
        <begin position="1"/>
        <end position="512"/>
    </location>
</feature>
<dbReference type="RefSeq" id="WP_420904842.1">
    <property type="nucleotide sequence ID" value="NZ_BAAFGK010000004.1"/>
</dbReference>
<feature type="coiled-coil region" evidence="10">
    <location>
        <begin position="176"/>
        <end position="203"/>
    </location>
</feature>
<comment type="caution">
    <text evidence="12">The sequence shown here is derived from an EMBL/GenBank/DDBJ whole genome shotgun (WGS) entry which is preliminary data.</text>
</comment>
<evidence type="ECO:0000256" key="8">
    <source>
        <dbReference type="ARBA" id="ARBA00033408"/>
    </source>
</evidence>
<protein>
    <recommendedName>
        <fullName evidence="3 9">DNA repair protein RecN</fullName>
    </recommendedName>
    <alternativeName>
        <fullName evidence="8 9">Recombination protein N</fullName>
    </alternativeName>
</protein>
<evidence type="ECO:0000259" key="11">
    <source>
        <dbReference type="Pfam" id="PF02463"/>
    </source>
</evidence>
<evidence type="ECO:0000313" key="13">
    <source>
        <dbReference type="Proteomes" id="UP001628193"/>
    </source>
</evidence>
<keyword evidence="13" id="KW-1185">Reference proteome</keyword>
<dbReference type="CDD" id="cd03241">
    <property type="entry name" value="ABC_RecN"/>
    <property type="match status" value="2"/>
</dbReference>